<sequence length="164" mass="18248">METTNLDYSVNKLCISYAGISDDDGSQVYTDDEEDASINPTLKYSSIKAIPKETVTKKPESISDDDDSQLYTEDEEDTSINPTLKYSSIKPIPKETVIKKPESSESESKSSESEADDAEMKDPFKFGDKDPFKKSRSNEISCEQFITPCSTLPTIPITEVTSIF</sequence>
<feature type="region of interest" description="Disordered" evidence="1">
    <location>
        <begin position="53"/>
        <end position="132"/>
    </location>
</feature>
<dbReference type="Proteomes" id="UP000887577">
    <property type="component" value="Unplaced"/>
</dbReference>
<dbReference type="AlphaFoldDB" id="A0A914YJN8"/>
<evidence type="ECO:0000313" key="3">
    <source>
        <dbReference type="WBParaSite" id="PSU_v2.g20551.t1"/>
    </source>
</evidence>
<reference evidence="3" key="1">
    <citation type="submission" date="2022-11" db="UniProtKB">
        <authorList>
            <consortium name="WormBaseParasite"/>
        </authorList>
    </citation>
    <scope>IDENTIFICATION</scope>
</reference>
<feature type="compositionally biased region" description="Acidic residues" evidence="1">
    <location>
        <begin position="21"/>
        <end position="36"/>
    </location>
</feature>
<evidence type="ECO:0000313" key="2">
    <source>
        <dbReference type="Proteomes" id="UP000887577"/>
    </source>
</evidence>
<keyword evidence="2" id="KW-1185">Reference proteome</keyword>
<organism evidence="2 3">
    <name type="scientific">Panagrolaimus superbus</name>
    <dbReference type="NCBI Taxonomy" id="310955"/>
    <lineage>
        <taxon>Eukaryota</taxon>
        <taxon>Metazoa</taxon>
        <taxon>Ecdysozoa</taxon>
        <taxon>Nematoda</taxon>
        <taxon>Chromadorea</taxon>
        <taxon>Rhabditida</taxon>
        <taxon>Tylenchina</taxon>
        <taxon>Panagrolaimomorpha</taxon>
        <taxon>Panagrolaimoidea</taxon>
        <taxon>Panagrolaimidae</taxon>
        <taxon>Panagrolaimus</taxon>
    </lineage>
</organism>
<feature type="compositionally biased region" description="Acidic residues" evidence="1">
    <location>
        <begin position="62"/>
        <end position="78"/>
    </location>
</feature>
<evidence type="ECO:0000256" key="1">
    <source>
        <dbReference type="SAM" id="MobiDB-lite"/>
    </source>
</evidence>
<accession>A0A914YJN8</accession>
<dbReference type="WBParaSite" id="PSU_v2.g20551.t1">
    <property type="protein sequence ID" value="PSU_v2.g20551.t1"/>
    <property type="gene ID" value="PSU_v2.g20551"/>
</dbReference>
<feature type="region of interest" description="Disordered" evidence="1">
    <location>
        <begin position="20"/>
        <end position="40"/>
    </location>
</feature>
<proteinExistence type="predicted"/>
<protein>
    <submittedName>
        <fullName evidence="3">Uncharacterized protein</fullName>
    </submittedName>
</protein>
<feature type="compositionally biased region" description="Basic and acidic residues" evidence="1">
    <location>
        <begin position="92"/>
        <end position="132"/>
    </location>
</feature>
<name>A0A914YJN8_9BILA</name>